<dbReference type="GO" id="GO:0016887">
    <property type="term" value="F:ATP hydrolysis activity"/>
    <property type="evidence" value="ECO:0007669"/>
    <property type="project" value="InterPro"/>
</dbReference>
<evidence type="ECO:0000256" key="4">
    <source>
        <dbReference type="ARBA" id="ARBA00022967"/>
    </source>
</evidence>
<dbReference type="Pfam" id="PF00005">
    <property type="entry name" value="ABC_tran"/>
    <property type="match status" value="1"/>
</dbReference>
<keyword evidence="4" id="KW-1278">Translocase</keyword>
<dbReference type="PANTHER" id="PTHR42781:SF1">
    <property type="entry name" value="THIAMINE IMPORT ATP-BINDING PROTEIN THIQ"/>
    <property type="match status" value="1"/>
</dbReference>
<reference evidence="8" key="1">
    <citation type="journal article" date="2019" name="Int. J. Syst. Evol. Microbiol.">
        <title>The Global Catalogue of Microorganisms (GCM) 10K type strain sequencing project: providing services to taxonomists for standard genome sequencing and annotation.</title>
        <authorList>
            <consortium name="The Broad Institute Genomics Platform"/>
            <consortium name="The Broad Institute Genome Sequencing Center for Infectious Disease"/>
            <person name="Wu L."/>
            <person name="Ma J."/>
        </authorList>
    </citation>
    <scope>NUCLEOTIDE SEQUENCE [LARGE SCALE GENOMIC DNA]</scope>
    <source>
        <strain evidence="8">NBRC 3267</strain>
    </source>
</reference>
<feature type="domain" description="ABC transporter" evidence="6">
    <location>
        <begin position="19"/>
        <end position="251"/>
    </location>
</feature>
<sequence>MSRPPGAPPSPTRRKKPATRLAPALRLEALRAGLRGEAFDLTVSEGETVTAYGTDEAALSGLLDLIAGFSPPMGGRVLVQETDVTSRPAGQRSIVLISTRDPLFPHLDTRSNIVFALRAQGQSLAEADAGAGRMMSLLGLDGLGNLSPQDLNPEQTFRAMLARALVTAPTILLLDNPYGGLDIHAGRRIASLLSKLSRARNLSVLQSVTRKEDALRAGGQIALFNEEALLQCGTAAELYDRPSDVGVATLFGEANALTGQVLDIADDVARVQLACGGIVEALASDDTLQEGHACLVCVRPDRISPFFGSQSLGLDDEEAPPVRGALTDSVHLGDHIRMRVRCPDGTEIELRRPPLQAQKLPRAGAAVQLAWPAGHATAFPLRADLY</sequence>
<comment type="caution">
    <text evidence="7">The sequence shown here is derived from an EMBL/GenBank/DDBJ whole genome shotgun (WGS) entry which is preliminary data.</text>
</comment>
<dbReference type="Pfam" id="PF08402">
    <property type="entry name" value="TOBE_2"/>
    <property type="match status" value="1"/>
</dbReference>
<evidence type="ECO:0000313" key="7">
    <source>
        <dbReference type="EMBL" id="GLQ62952.1"/>
    </source>
</evidence>
<dbReference type="Proteomes" id="UP001156614">
    <property type="component" value="Unassembled WGS sequence"/>
</dbReference>
<evidence type="ECO:0000256" key="3">
    <source>
        <dbReference type="ARBA" id="ARBA00022519"/>
    </source>
</evidence>
<dbReference type="InterPro" id="IPR050093">
    <property type="entry name" value="ABC_SmlMolc_Importer"/>
</dbReference>
<evidence type="ECO:0000259" key="6">
    <source>
        <dbReference type="PROSITE" id="PS50893"/>
    </source>
</evidence>
<dbReference type="EMBL" id="BSNU01000003">
    <property type="protein sequence ID" value="GLQ62952.1"/>
    <property type="molecule type" value="Genomic_DNA"/>
</dbReference>
<accession>A0AAV5NEV1</accession>
<dbReference type="InterPro" id="IPR027417">
    <property type="entry name" value="P-loop_NTPase"/>
</dbReference>
<dbReference type="PROSITE" id="PS50893">
    <property type="entry name" value="ABC_TRANSPORTER_2"/>
    <property type="match status" value="1"/>
</dbReference>
<dbReference type="GO" id="GO:0005524">
    <property type="term" value="F:ATP binding"/>
    <property type="evidence" value="ECO:0007669"/>
    <property type="project" value="InterPro"/>
</dbReference>
<dbReference type="RefSeq" id="WP_099211838.1">
    <property type="nucleotide sequence ID" value="NZ_BEWM01000002.1"/>
</dbReference>
<dbReference type="PANTHER" id="PTHR42781">
    <property type="entry name" value="SPERMIDINE/PUTRESCINE IMPORT ATP-BINDING PROTEIN POTA"/>
    <property type="match status" value="1"/>
</dbReference>
<evidence type="ECO:0000313" key="8">
    <source>
        <dbReference type="Proteomes" id="UP001156614"/>
    </source>
</evidence>
<evidence type="ECO:0000256" key="5">
    <source>
        <dbReference type="ARBA" id="ARBA00023136"/>
    </source>
</evidence>
<proteinExistence type="predicted"/>
<dbReference type="GO" id="GO:0043190">
    <property type="term" value="C:ATP-binding cassette (ABC) transporter complex"/>
    <property type="evidence" value="ECO:0007669"/>
    <property type="project" value="InterPro"/>
</dbReference>
<organism evidence="7 8">
    <name type="scientific">Gluconobacter cerinus</name>
    <dbReference type="NCBI Taxonomy" id="38307"/>
    <lineage>
        <taxon>Bacteria</taxon>
        <taxon>Pseudomonadati</taxon>
        <taxon>Pseudomonadota</taxon>
        <taxon>Alphaproteobacteria</taxon>
        <taxon>Acetobacterales</taxon>
        <taxon>Acetobacteraceae</taxon>
        <taxon>Gluconobacter</taxon>
    </lineage>
</organism>
<gene>
    <name evidence="7" type="ORF">GCM10007867_17970</name>
</gene>
<evidence type="ECO:0000256" key="1">
    <source>
        <dbReference type="ARBA" id="ARBA00022448"/>
    </source>
</evidence>
<keyword evidence="3" id="KW-0997">Cell inner membrane</keyword>
<dbReference type="Gene3D" id="3.40.50.300">
    <property type="entry name" value="P-loop containing nucleotide triphosphate hydrolases"/>
    <property type="match status" value="1"/>
</dbReference>
<dbReference type="GO" id="GO:0022857">
    <property type="term" value="F:transmembrane transporter activity"/>
    <property type="evidence" value="ECO:0007669"/>
    <property type="project" value="InterPro"/>
</dbReference>
<keyword evidence="1" id="KW-0813">Transport</keyword>
<dbReference type="InterPro" id="IPR008995">
    <property type="entry name" value="Mo/tungstate-bd_C_term_dom"/>
</dbReference>
<evidence type="ECO:0000256" key="2">
    <source>
        <dbReference type="ARBA" id="ARBA00022475"/>
    </source>
</evidence>
<keyword evidence="8" id="KW-1185">Reference proteome</keyword>
<protein>
    <submittedName>
        <fullName evidence="7">Polyamine-transporting ATPase</fullName>
    </submittedName>
</protein>
<dbReference type="SUPFAM" id="SSF50331">
    <property type="entry name" value="MOP-like"/>
    <property type="match status" value="1"/>
</dbReference>
<keyword evidence="2" id="KW-1003">Cell membrane</keyword>
<keyword evidence="5" id="KW-0472">Membrane</keyword>
<dbReference type="InterPro" id="IPR003439">
    <property type="entry name" value="ABC_transporter-like_ATP-bd"/>
</dbReference>
<dbReference type="AlphaFoldDB" id="A0AAV5NEV1"/>
<dbReference type="InterPro" id="IPR013611">
    <property type="entry name" value="Transp-assoc_OB_typ2"/>
</dbReference>
<dbReference type="SUPFAM" id="SSF52540">
    <property type="entry name" value="P-loop containing nucleoside triphosphate hydrolases"/>
    <property type="match status" value="1"/>
</dbReference>
<name>A0AAV5NEV1_9PROT</name>